<comment type="similarity">
    <text evidence="1">Belongs to the bacterial histone-like protein family.</text>
</comment>
<dbReference type="AlphaFoldDB" id="A0A1Y5TDN7"/>
<dbReference type="SUPFAM" id="SSF47729">
    <property type="entry name" value="IHF-like DNA-binding proteins"/>
    <property type="match status" value="1"/>
</dbReference>
<dbReference type="InterPro" id="IPR010992">
    <property type="entry name" value="IHF-like_DNA-bd_dom_sf"/>
</dbReference>
<dbReference type="Pfam" id="PF00216">
    <property type="entry name" value="Bac_DNA_binding"/>
    <property type="match status" value="1"/>
</dbReference>
<evidence type="ECO:0000256" key="2">
    <source>
        <dbReference type="ARBA" id="ARBA00023125"/>
    </source>
</evidence>
<sequence length="148" mass="15685">MKTRAAASGKAKTARAKGHEFSAAKPVRNKAAIPAASSGAIKPAVVSEITAVVSSPELKKRELIDRVVERSDIKTKFAKPVIEAALAVLGEALAEGRELNLQPMGKLKYNRTKETENARIIVAKIRQVKTFGPSVAGVKSAVSGRPDD</sequence>
<accession>A0A1Y5TDN7</accession>
<protein>
    <submittedName>
        <fullName evidence="4">Bacterial DNA-binding protein</fullName>
    </submittedName>
</protein>
<evidence type="ECO:0000256" key="1">
    <source>
        <dbReference type="ARBA" id="ARBA00010529"/>
    </source>
</evidence>
<reference evidence="4 5" key="1">
    <citation type="submission" date="2017-03" db="EMBL/GenBank/DDBJ databases">
        <authorList>
            <person name="Afonso C.L."/>
            <person name="Miller P.J."/>
            <person name="Scott M.A."/>
            <person name="Spackman E."/>
            <person name="Goraichik I."/>
            <person name="Dimitrov K.M."/>
            <person name="Suarez D.L."/>
            <person name="Swayne D.E."/>
        </authorList>
    </citation>
    <scope>NUCLEOTIDE SEQUENCE [LARGE SCALE GENOMIC DNA]</scope>
    <source>
        <strain evidence="4 5">CECT 8287</strain>
    </source>
</reference>
<dbReference type="OrthoDB" id="7873378at2"/>
<feature type="region of interest" description="Disordered" evidence="3">
    <location>
        <begin position="1"/>
        <end position="23"/>
    </location>
</feature>
<dbReference type="Proteomes" id="UP000193827">
    <property type="component" value="Unassembled WGS sequence"/>
</dbReference>
<gene>
    <name evidence="4" type="ORF">PEL8287_03326</name>
</gene>
<keyword evidence="5" id="KW-1185">Reference proteome</keyword>
<dbReference type="EMBL" id="FWFL01000010">
    <property type="protein sequence ID" value="SLN61433.1"/>
    <property type="molecule type" value="Genomic_DNA"/>
</dbReference>
<proteinExistence type="inferred from homology"/>
<dbReference type="GO" id="GO:0003677">
    <property type="term" value="F:DNA binding"/>
    <property type="evidence" value="ECO:0007669"/>
    <property type="project" value="UniProtKB-KW"/>
</dbReference>
<name>A0A1Y5TDN7_9RHOB</name>
<dbReference type="RefSeq" id="WP_085893540.1">
    <property type="nucleotide sequence ID" value="NZ_FWFL01000010.1"/>
</dbReference>
<evidence type="ECO:0000313" key="4">
    <source>
        <dbReference type="EMBL" id="SLN61433.1"/>
    </source>
</evidence>
<dbReference type="GO" id="GO:0030527">
    <property type="term" value="F:structural constituent of chromatin"/>
    <property type="evidence" value="ECO:0007669"/>
    <property type="project" value="InterPro"/>
</dbReference>
<dbReference type="InterPro" id="IPR000119">
    <property type="entry name" value="Hist_DNA-bd"/>
</dbReference>
<dbReference type="Gene3D" id="4.10.520.10">
    <property type="entry name" value="IHF-like DNA-binding proteins"/>
    <property type="match status" value="1"/>
</dbReference>
<organism evidence="4 5">
    <name type="scientific">Roseovarius litorisediminis</name>
    <dbReference type="NCBI Taxonomy" id="1312363"/>
    <lineage>
        <taxon>Bacteria</taxon>
        <taxon>Pseudomonadati</taxon>
        <taxon>Pseudomonadota</taxon>
        <taxon>Alphaproteobacteria</taxon>
        <taxon>Rhodobacterales</taxon>
        <taxon>Roseobacteraceae</taxon>
        <taxon>Roseovarius</taxon>
    </lineage>
</organism>
<evidence type="ECO:0000313" key="5">
    <source>
        <dbReference type="Proteomes" id="UP000193827"/>
    </source>
</evidence>
<keyword evidence="2 4" id="KW-0238">DNA-binding</keyword>
<feature type="compositionally biased region" description="Low complexity" evidence="3">
    <location>
        <begin position="1"/>
        <end position="11"/>
    </location>
</feature>
<evidence type="ECO:0000256" key="3">
    <source>
        <dbReference type="SAM" id="MobiDB-lite"/>
    </source>
</evidence>